<dbReference type="InterPro" id="IPR005135">
    <property type="entry name" value="Endo/exonuclease/phosphatase"/>
</dbReference>
<keyword evidence="2" id="KW-0269">Exonuclease</keyword>
<evidence type="ECO:0000259" key="1">
    <source>
        <dbReference type="Pfam" id="PF03372"/>
    </source>
</evidence>
<name>A0A505DR33_9ACTN</name>
<keyword evidence="2" id="KW-0378">Hydrolase</keyword>
<comment type="caution">
    <text evidence="2">The sequence shown here is derived from an EMBL/GenBank/DDBJ whole genome shotgun (WGS) entry which is preliminary data.</text>
</comment>
<proteinExistence type="predicted"/>
<organism evidence="2 3">
    <name type="scientific">Streptomyces sporangiiformans</name>
    <dbReference type="NCBI Taxonomy" id="2315329"/>
    <lineage>
        <taxon>Bacteria</taxon>
        <taxon>Bacillati</taxon>
        <taxon>Actinomycetota</taxon>
        <taxon>Actinomycetes</taxon>
        <taxon>Kitasatosporales</taxon>
        <taxon>Streptomycetaceae</taxon>
        <taxon>Streptomyces</taxon>
    </lineage>
</organism>
<dbReference type="GO" id="GO:0004519">
    <property type="term" value="F:endonuclease activity"/>
    <property type="evidence" value="ECO:0007669"/>
    <property type="project" value="UniProtKB-KW"/>
</dbReference>
<dbReference type="OrthoDB" id="4316587at2"/>
<feature type="domain" description="Endonuclease/exonuclease/phosphatase" evidence="1">
    <location>
        <begin position="86"/>
        <end position="289"/>
    </location>
</feature>
<dbReference type="Pfam" id="PF03372">
    <property type="entry name" value="Exo_endo_phos"/>
    <property type="match status" value="1"/>
</dbReference>
<reference evidence="2 3" key="1">
    <citation type="submission" date="2019-06" db="EMBL/GenBank/DDBJ databases">
        <title>Streptomyces sporangiiformans sp. nov., a novel actinomycete isolated from soil in Mount Song.</title>
        <authorList>
            <person name="Han L."/>
        </authorList>
    </citation>
    <scope>NUCLEOTIDE SEQUENCE [LARGE SCALE GENOMIC DNA]</scope>
    <source>
        <strain evidence="2 3">NEAU-SSA 1</strain>
    </source>
</reference>
<accession>A0A505DR33</accession>
<keyword evidence="2" id="KW-0255">Endonuclease</keyword>
<evidence type="ECO:0000313" key="3">
    <source>
        <dbReference type="Proteomes" id="UP000317378"/>
    </source>
</evidence>
<keyword evidence="3" id="KW-1185">Reference proteome</keyword>
<dbReference type="SUPFAM" id="SSF56219">
    <property type="entry name" value="DNase I-like"/>
    <property type="match status" value="1"/>
</dbReference>
<protein>
    <submittedName>
        <fullName evidence="2">Endonuclease/exonuclease/phosphatase family protein</fullName>
    </submittedName>
</protein>
<dbReference type="Gene3D" id="3.60.10.10">
    <property type="entry name" value="Endonuclease/exonuclease/phosphatase"/>
    <property type="match status" value="1"/>
</dbReference>
<keyword evidence="2" id="KW-0540">Nuclease</keyword>
<dbReference type="InterPro" id="IPR036691">
    <property type="entry name" value="Endo/exonu/phosph_ase_sf"/>
</dbReference>
<sequence length="310" mass="33495">MCALLSASVLLFPSAVPNSLGNLGSLIENFLPWLGLAIPILLPLGVLRRSATALLALLAAAAVWAAQYGPSLLPQGSVEHDLTVVQHNVSDENDNPSATARTIIDAGPDLIALEELTGPAVAVYKATFRSRYPHHAVMGTVGLWSRYPLVETEVMDIRPRAIQRDWSRGLRATVRIDPRRDIAVYVAHLPSVRIRPSNGFDAQWRDESAALLGDAITADKTAHVLLMGDLNGTTKDRGLSPITSQLSSSDEEFEFSWPRAFPVARIDQVMGRGTTVTEVWTLPATGSDHLPLAAHIKLPGLSDEPAVTQR</sequence>
<dbReference type="GO" id="GO:0004527">
    <property type="term" value="F:exonuclease activity"/>
    <property type="evidence" value="ECO:0007669"/>
    <property type="project" value="UniProtKB-KW"/>
</dbReference>
<dbReference type="Proteomes" id="UP000317378">
    <property type="component" value="Unassembled WGS sequence"/>
</dbReference>
<dbReference type="AlphaFoldDB" id="A0A505DR33"/>
<dbReference type="EMBL" id="VCHX02000038">
    <property type="protein sequence ID" value="TPQ23768.1"/>
    <property type="molecule type" value="Genomic_DNA"/>
</dbReference>
<gene>
    <name evidence="2" type="ORF">FGD71_002575</name>
</gene>
<evidence type="ECO:0000313" key="2">
    <source>
        <dbReference type="EMBL" id="TPQ23768.1"/>
    </source>
</evidence>